<protein>
    <submittedName>
        <fullName evidence="2">Uncharacterized protein</fullName>
    </submittedName>
</protein>
<dbReference type="InterPro" id="IPR026350">
    <property type="entry name" value="GxxExxY"/>
</dbReference>
<dbReference type="Pfam" id="PF13366">
    <property type="entry name" value="PDDEXK_3"/>
    <property type="match status" value="1"/>
</dbReference>
<sequence>MSERPVHPRPRRLADWINPTDAKKVHSLIDKVYKRKNLEIAWKRVQANRGSGGVDGESVRALPVLRGAHKLPGIAAVSGTRARKLAPPASAEEPARALDPTATNGFRAAVPPPAAPHPPSLAVSTASQSADPRWEPGAGNPLAGFCPGGGPDGPKVGQSWAVPTGTRGRQERSEERARRGVGSPCPLRHRRRARSAPSSRPWLPRSHLRGSALRRTILAPHSVRPASDHLVGQARMDLVVDGQLVVELKATECIAPIHVAQLLHISRQQDYGLAS</sequence>
<organism evidence="2">
    <name type="scientific">Sorangium cellulosum</name>
    <name type="common">Polyangium cellulosum</name>
    <dbReference type="NCBI Taxonomy" id="56"/>
    <lineage>
        <taxon>Bacteria</taxon>
        <taxon>Pseudomonadati</taxon>
        <taxon>Myxococcota</taxon>
        <taxon>Polyangia</taxon>
        <taxon>Polyangiales</taxon>
        <taxon>Polyangiaceae</taxon>
        <taxon>Sorangium</taxon>
    </lineage>
</organism>
<evidence type="ECO:0000256" key="1">
    <source>
        <dbReference type="SAM" id="MobiDB-lite"/>
    </source>
</evidence>
<dbReference type="AlphaFoldDB" id="A0A3S7V050"/>
<feature type="region of interest" description="Disordered" evidence="1">
    <location>
        <begin position="103"/>
        <end position="207"/>
    </location>
</feature>
<feature type="compositionally biased region" description="Pro residues" evidence="1">
    <location>
        <begin position="110"/>
        <end position="119"/>
    </location>
</feature>
<dbReference type="EMBL" id="MH908921">
    <property type="protein sequence ID" value="AYM54369.1"/>
    <property type="molecule type" value="Genomic_DNA"/>
</dbReference>
<name>A0A3S7V050_SORCE</name>
<feature type="compositionally biased region" description="Low complexity" evidence="1">
    <location>
        <begin position="195"/>
        <end position="205"/>
    </location>
</feature>
<proteinExistence type="predicted"/>
<reference evidence="2" key="1">
    <citation type="journal article" date="2018" name="J. Ind. Microbiol. Biotechnol.">
        <title>Genome mining reveals uncommon alkylpyrones as type III PKS products from myxobacteria.</title>
        <authorList>
            <person name="Hug J.J."/>
            <person name="Panter F."/>
            <person name="Krug D."/>
            <person name="Muller R."/>
        </authorList>
    </citation>
    <scope>NUCLEOTIDE SEQUENCE</scope>
    <source>
        <strain evidence="2">So ce1128</strain>
    </source>
</reference>
<evidence type="ECO:0000313" key="2">
    <source>
        <dbReference type="EMBL" id="AYM54369.1"/>
    </source>
</evidence>
<accession>A0A3S7V050</accession>
<feature type="compositionally biased region" description="Basic and acidic residues" evidence="1">
    <location>
        <begin position="168"/>
        <end position="178"/>
    </location>
</feature>